<dbReference type="GO" id="GO:0046983">
    <property type="term" value="F:protein dimerization activity"/>
    <property type="evidence" value="ECO:0007669"/>
    <property type="project" value="InterPro"/>
</dbReference>
<keyword evidence="4" id="KW-0808">Transferase</keyword>
<dbReference type="GO" id="GO:0000155">
    <property type="term" value="F:phosphorelay sensor kinase activity"/>
    <property type="evidence" value="ECO:0007669"/>
    <property type="project" value="InterPro"/>
</dbReference>
<dbReference type="InterPro" id="IPR036890">
    <property type="entry name" value="HATPase_C_sf"/>
</dbReference>
<evidence type="ECO:0000256" key="2">
    <source>
        <dbReference type="ARBA" id="ARBA00012438"/>
    </source>
</evidence>
<dbReference type="CDD" id="cd16917">
    <property type="entry name" value="HATPase_UhpB-NarQ-NarX-like"/>
    <property type="match status" value="1"/>
</dbReference>
<evidence type="ECO:0000313" key="13">
    <source>
        <dbReference type="Proteomes" id="UP000198432"/>
    </source>
</evidence>
<evidence type="ECO:0000256" key="9">
    <source>
        <dbReference type="SAM" id="Phobius"/>
    </source>
</evidence>
<dbReference type="Proteomes" id="UP000198432">
    <property type="component" value="Unassembled WGS sequence"/>
</dbReference>
<feature type="transmembrane region" description="Helical" evidence="9">
    <location>
        <begin position="6"/>
        <end position="29"/>
    </location>
</feature>
<evidence type="ECO:0000256" key="8">
    <source>
        <dbReference type="ARBA" id="ARBA00023012"/>
    </source>
</evidence>
<keyword evidence="3" id="KW-0597">Phosphoprotein</keyword>
<keyword evidence="9" id="KW-0472">Membrane</keyword>
<proteinExistence type="predicted"/>
<feature type="domain" description="Signal transduction histidine kinase subgroup 3 dimerisation and phosphoacceptor" evidence="11">
    <location>
        <begin position="66"/>
        <end position="123"/>
    </location>
</feature>
<protein>
    <recommendedName>
        <fullName evidence="2">histidine kinase</fullName>
        <ecNumber evidence="2">2.7.13.3</ecNumber>
    </recommendedName>
</protein>
<keyword evidence="9" id="KW-1133">Transmembrane helix</keyword>
<gene>
    <name evidence="12" type="ORF">SAMN06296052_1192</name>
</gene>
<dbReference type="InterPro" id="IPR003594">
    <property type="entry name" value="HATPase_dom"/>
</dbReference>
<dbReference type="Gene3D" id="1.20.5.1930">
    <property type="match status" value="1"/>
</dbReference>
<keyword evidence="5" id="KW-0547">Nucleotide-binding</keyword>
<dbReference type="GO" id="GO:0016020">
    <property type="term" value="C:membrane"/>
    <property type="evidence" value="ECO:0007669"/>
    <property type="project" value="InterPro"/>
</dbReference>
<dbReference type="InterPro" id="IPR050482">
    <property type="entry name" value="Sensor_HK_TwoCompSys"/>
</dbReference>
<dbReference type="Pfam" id="PF02518">
    <property type="entry name" value="HATPase_c"/>
    <property type="match status" value="1"/>
</dbReference>
<organism evidence="12 13">
    <name type="scientific">Pontibacter ummariensis</name>
    <dbReference type="NCBI Taxonomy" id="1610492"/>
    <lineage>
        <taxon>Bacteria</taxon>
        <taxon>Pseudomonadati</taxon>
        <taxon>Bacteroidota</taxon>
        <taxon>Cytophagia</taxon>
        <taxon>Cytophagales</taxon>
        <taxon>Hymenobacteraceae</taxon>
        <taxon>Pontibacter</taxon>
    </lineage>
</organism>
<keyword evidence="13" id="KW-1185">Reference proteome</keyword>
<keyword evidence="9" id="KW-0812">Transmembrane</keyword>
<dbReference type="AlphaFoldDB" id="A0A239IT05"/>
<evidence type="ECO:0000259" key="10">
    <source>
        <dbReference type="Pfam" id="PF02518"/>
    </source>
</evidence>
<dbReference type="EMBL" id="FZOQ01000019">
    <property type="protein sequence ID" value="SNS96916.1"/>
    <property type="molecule type" value="Genomic_DNA"/>
</dbReference>
<evidence type="ECO:0000313" key="12">
    <source>
        <dbReference type="EMBL" id="SNS96916.1"/>
    </source>
</evidence>
<reference evidence="13" key="1">
    <citation type="submission" date="2017-06" db="EMBL/GenBank/DDBJ databases">
        <authorList>
            <person name="Varghese N."/>
            <person name="Submissions S."/>
        </authorList>
    </citation>
    <scope>NUCLEOTIDE SEQUENCE [LARGE SCALE GENOMIC DNA]</scope>
    <source>
        <strain evidence="13">NKM1</strain>
    </source>
</reference>
<dbReference type="PANTHER" id="PTHR24421:SF10">
    <property type="entry name" value="NITRATE_NITRITE SENSOR PROTEIN NARQ"/>
    <property type="match status" value="1"/>
</dbReference>
<keyword evidence="7" id="KW-0067">ATP-binding</keyword>
<evidence type="ECO:0000256" key="7">
    <source>
        <dbReference type="ARBA" id="ARBA00022840"/>
    </source>
</evidence>
<name>A0A239IT05_9BACT</name>
<evidence type="ECO:0000259" key="11">
    <source>
        <dbReference type="Pfam" id="PF07730"/>
    </source>
</evidence>
<dbReference type="PANTHER" id="PTHR24421">
    <property type="entry name" value="NITRATE/NITRITE SENSOR PROTEIN NARX-RELATED"/>
    <property type="match status" value="1"/>
</dbReference>
<evidence type="ECO:0000256" key="6">
    <source>
        <dbReference type="ARBA" id="ARBA00022777"/>
    </source>
</evidence>
<dbReference type="SUPFAM" id="SSF55874">
    <property type="entry name" value="ATPase domain of HSP90 chaperone/DNA topoisomerase II/histidine kinase"/>
    <property type="match status" value="1"/>
</dbReference>
<comment type="catalytic activity">
    <reaction evidence="1">
        <text>ATP + protein L-histidine = ADP + protein N-phospho-L-histidine.</text>
        <dbReference type="EC" id="2.7.13.3"/>
    </reaction>
</comment>
<dbReference type="Pfam" id="PF07730">
    <property type="entry name" value="HisKA_3"/>
    <property type="match status" value="1"/>
</dbReference>
<keyword evidence="8" id="KW-0902">Two-component regulatory system</keyword>
<sequence>MFDVLLLITVGTLLLLLLVVVVAFLVLAYRRNRLLHHDEVNRLVQAYQKELLKARIEMQEQTFLSIAQEIHDNVGQVMALVRLNLSTLPYSVGSDNAIMQRVTTCKELVDQAIEDLRNLSKRLNCEYASSQSLPELLKFQLGLIHKTGVIHTQFEMQGEERGLDPEKKLIVFRIAQEALSNVMRHAEASCVKLRLIYSCEKIVLSILDNGKGFCAKAPSLIGAQTKGTGTFNMSYRAKLIGAKLRIKGRPGAGTLVFLELPIN</sequence>
<dbReference type="RefSeq" id="WP_089320633.1">
    <property type="nucleotide sequence ID" value="NZ_FZOQ01000019.1"/>
</dbReference>
<dbReference type="GO" id="GO:0005524">
    <property type="term" value="F:ATP binding"/>
    <property type="evidence" value="ECO:0007669"/>
    <property type="project" value="UniProtKB-KW"/>
</dbReference>
<keyword evidence="6 12" id="KW-0418">Kinase</keyword>
<feature type="domain" description="Histidine kinase/HSP90-like ATPase" evidence="10">
    <location>
        <begin position="171"/>
        <end position="262"/>
    </location>
</feature>
<evidence type="ECO:0000256" key="5">
    <source>
        <dbReference type="ARBA" id="ARBA00022741"/>
    </source>
</evidence>
<evidence type="ECO:0000256" key="4">
    <source>
        <dbReference type="ARBA" id="ARBA00022679"/>
    </source>
</evidence>
<dbReference type="Gene3D" id="3.30.565.10">
    <property type="entry name" value="Histidine kinase-like ATPase, C-terminal domain"/>
    <property type="match status" value="1"/>
</dbReference>
<dbReference type="EC" id="2.7.13.3" evidence="2"/>
<accession>A0A239IT05</accession>
<evidence type="ECO:0000256" key="3">
    <source>
        <dbReference type="ARBA" id="ARBA00022553"/>
    </source>
</evidence>
<dbReference type="OrthoDB" id="9760839at2"/>
<evidence type="ECO:0000256" key="1">
    <source>
        <dbReference type="ARBA" id="ARBA00000085"/>
    </source>
</evidence>
<dbReference type="InterPro" id="IPR011712">
    <property type="entry name" value="Sig_transdc_His_kin_sub3_dim/P"/>
</dbReference>